<evidence type="ECO:0000313" key="2">
    <source>
        <dbReference type="EMBL" id="SFE90960.1"/>
    </source>
</evidence>
<dbReference type="InterPro" id="IPR044918">
    <property type="entry name" value="DUF3349_helical"/>
</dbReference>
<reference evidence="2 3" key="1">
    <citation type="submission" date="2016-10" db="EMBL/GenBank/DDBJ databases">
        <authorList>
            <person name="de Groot N.N."/>
        </authorList>
    </citation>
    <scope>NUCLEOTIDE SEQUENCE [LARGE SCALE GENOMIC DNA]</scope>
    <source>
        <strain evidence="2 3">DSM 43019</strain>
    </source>
</reference>
<organism evidence="2 3">
    <name type="scientific">Actinoplanes philippinensis</name>
    <dbReference type="NCBI Taxonomy" id="35752"/>
    <lineage>
        <taxon>Bacteria</taxon>
        <taxon>Bacillati</taxon>
        <taxon>Actinomycetota</taxon>
        <taxon>Actinomycetes</taxon>
        <taxon>Micromonosporales</taxon>
        <taxon>Micromonosporaceae</taxon>
        <taxon>Actinoplanes</taxon>
    </lineage>
</organism>
<dbReference type="Gene3D" id="3.10.450.50">
    <property type="match status" value="1"/>
</dbReference>
<gene>
    <name evidence="2" type="ORF">SAMN05421541_104385</name>
</gene>
<dbReference type="RefSeq" id="WP_093613160.1">
    <property type="nucleotide sequence ID" value="NZ_BOMT01000029.1"/>
</dbReference>
<proteinExistence type="predicted"/>
<dbReference type="EMBL" id="FONV01000004">
    <property type="protein sequence ID" value="SFE90960.1"/>
    <property type="molecule type" value="Genomic_DNA"/>
</dbReference>
<dbReference type="InterPro" id="IPR032710">
    <property type="entry name" value="NTF2-like_dom_sf"/>
</dbReference>
<feature type="domain" description="SnoaL-like" evidence="1">
    <location>
        <begin position="14"/>
        <end position="112"/>
    </location>
</feature>
<protein>
    <recommendedName>
        <fullName evidence="1">SnoaL-like domain-containing protein</fullName>
    </recommendedName>
</protein>
<dbReference type="InterPro" id="IPR037401">
    <property type="entry name" value="SnoaL-like"/>
</dbReference>
<evidence type="ECO:0000259" key="1">
    <source>
        <dbReference type="Pfam" id="PF12680"/>
    </source>
</evidence>
<dbReference type="Pfam" id="PF12680">
    <property type="entry name" value="SnoaL_2"/>
    <property type="match status" value="1"/>
</dbReference>
<sequence length="213" mass="23425">MTTTEWARRWAATWRAGWPAQDVEAIAALQAPHGDHWAGITRRFRGRDGLRAYLRECFDEETRPAEVWFAEPVVTGQTASVEYWAITHPGGEPLTIAGCTVLLFGRGGLVVEARDHSHAEPGAIRPDSHVFLPEHLRPAVDELHRAYPGGLPEADYLPLLAAVEDEFSDRNRAAVVAAFLGRDPLRVANDAAGERPSPGEVARVREILRRAAG</sequence>
<keyword evidence="3" id="KW-1185">Reference proteome</keyword>
<dbReference type="AlphaFoldDB" id="A0A1I2EFC9"/>
<dbReference type="Gene3D" id="1.10.150.430">
    <property type="entry name" value="DUF3349, helical bundle"/>
    <property type="match status" value="1"/>
</dbReference>
<dbReference type="OrthoDB" id="4942966at2"/>
<accession>A0A1I2EFC9</accession>
<dbReference type="Proteomes" id="UP000199645">
    <property type="component" value="Unassembled WGS sequence"/>
</dbReference>
<name>A0A1I2EFC9_9ACTN</name>
<dbReference type="SUPFAM" id="SSF54427">
    <property type="entry name" value="NTF2-like"/>
    <property type="match status" value="1"/>
</dbReference>
<dbReference type="STRING" id="35752.SAMN05421541_104385"/>
<evidence type="ECO:0000313" key="3">
    <source>
        <dbReference type="Proteomes" id="UP000199645"/>
    </source>
</evidence>